<dbReference type="PATRIC" id="fig|229921.5.peg.119"/>
<evidence type="ECO:0008006" key="3">
    <source>
        <dbReference type="Google" id="ProtNLM"/>
    </source>
</evidence>
<dbReference type="EMBL" id="LGCM01000065">
    <property type="protein sequence ID" value="KPL75633.1"/>
    <property type="molecule type" value="Genomic_DNA"/>
</dbReference>
<proteinExistence type="predicted"/>
<evidence type="ECO:0000313" key="2">
    <source>
        <dbReference type="Proteomes" id="UP000050501"/>
    </source>
</evidence>
<gene>
    <name evidence="1" type="ORF">ADN01_17475</name>
</gene>
<dbReference type="AlphaFoldDB" id="A0A0P6X601"/>
<dbReference type="STRING" id="229921.ADN01_17475"/>
<organism evidence="1 2">
    <name type="scientific">Levilinea saccharolytica</name>
    <dbReference type="NCBI Taxonomy" id="229921"/>
    <lineage>
        <taxon>Bacteria</taxon>
        <taxon>Bacillati</taxon>
        <taxon>Chloroflexota</taxon>
        <taxon>Anaerolineae</taxon>
        <taxon>Anaerolineales</taxon>
        <taxon>Anaerolineaceae</taxon>
        <taxon>Levilinea</taxon>
    </lineage>
</organism>
<evidence type="ECO:0000313" key="1">
    <source>
        <dbReference type="EMBL" id="KPL75633.1"/>
    </source>
</evidence>
<dbReference type="SUPFAM" id="SSF53795">
    <property type="entry name" value="PEP carboxykinase-like"/>
    <property type="match status" value="1"/>
</dbReference>
<accession>A0A0P6X601</accession>
<comment type="caution">
    <text evidence="1">The sequence shown here is derived from an EMBL/GenBank/DDBJ whole genome shotgun (WGS) entry which is preliminary data.</text>
</comment>
<keyword evidence="2" id="KW-1185">Reference proteome</keyword>
<dbReference type="OrthoDB" id="7052199at2"/>
<dbReference type="RefSeq" id="WP_062417064.1">
    <property type="nucleotide sequence ID" value="NZ_DF967974.1"/>
</dbReference>
<reference evidence="1 2" key="1">
    <citation type="submission" date="2015-07" db="EMBL/GenBank/DDBJ databases">
        <title>Genome sequence of Levilinea saccharolytica DSM 16555.</title>
        <authorList>
            <person name="Hemp J."/>
            <person name="Ward L.M."/>
            <person name="Pace L.A."/>
            <person name="Fischer W.W."/>
        </authorList>
    </citation>
    <scope>NUCLEOTIDE SEQUENCE [LARGE SCALE GENOMIC DNA]</scope>
    <source>
        <strain evidence="1 2">KIBI-1</strain>
    </source>
</reference>
<dbReference type="Proteomes" id="UP000050501">
    <property type="component" value="Unassembled WGS sequence"/>
</dbReference>
<name>A0A0P6X601_9CHLR</name>
<sequence length="587" mass="65318">MEIGTHQIIDGKVILRIRDRICDTPESLLSSPLFLDILKRTVAELERRNSPLLGIFPQTPVRSADLLLLVRTLKFLVKLPGGLVPRVVEGAETFFRDPVLFNDFVEHLYNSWRGMQRLVICDSAGDRFDQRPYRTFNSTVETLTHLVRSTYRETQENITGNHPNIYRQVSAGAEIATIALPKDIHYPELYAARLNAIPVIRQVLIYPPLIFNPPMNKRSGVFERVARNPLEALTLNKNNWLCYPAKVGPLLVMVYFSLRYFELGFTLANLFELAGDEALHQKPDAVFLFGVPEEDFPNLGAGQTIFYDDPAHDLLVAAIPDSPKFGYFGYLKKMILTLHNIKMIKLGKMPFHGALINLAVRGHGRFTVLTLGDTGAGKSEMLEALRTLGSDELEDITIIADDMGSLGMDGQGRVLGYGTETGAFVRLDDLKPGYAFGQIDRTIIMSPAEVNARAVLPVTTYETIMRGFAVDMVLYANNYEAVDAQHAAVERFESPEQALAVFREGAVMSKGTTTTTGLVRSYFANVFGPQQYPEAYDALAQTFFEAFFAQGMFVGQMRTQLGIGGMERSGPEQAAQALLRILKGEDG</sequence>
<protein>
    <recommendedName>
        <fullName evidence="3">Phosphoenolpyruvate carboxykinase</fullName>
    </recommendedName>
</protein>